<dbReference type="PROSITE" id="PS51257">
    <property type="entry name" value="PROKAR_LIPOPROTEIN"/>
    <property type="match status" value="1"/>
</dbReference>
<dbReference type="OrthoDB" id="2495637at2"/>
<evidence type="ECO:0000256" key="1">
    <source>
        <dbReference type="SAM" id="SignalP"/>
    </source>
</evidence>
<dbReference type="Gene3D" id="3.40.190.10">
    <property type="entry name" value="Periplasmic binding protein-like II"/>
    <property type="match status" value="2"/>
</dbReference>
<dbReference type="SUPFAM" id="SSF53850">
    <property type="entry name" value="Periplasmic binding protein-like II"/>
    <property type="match status" value="1"/>
</dbReference>
<evidence type="ECO:0000313" key="2">
    <source>
        <dbReference type="EMBL" id="TDQ42042.1"/>
    </source>
</evidence>
<feature type="signal peptide" evidence="1">
    <location>
        <begin position="1"/>
        <end position="22"/>
    </location>
</feature>
<evidence type="ECO:0000313" key="3">
    <source>
        <dbReference type="Proteomes" id="UP000295632"/>
    </source>
</evidence>
<organism evidence="2 3">
    <name type="scientific">Aureibacillus halotolerans</name>
    <dbReference type="NCBI Taxonomy" id="1508390"/>
    <lineage>
        <taxon>Bacteria</taxon>
        <taxon>Bacillati</taxon>
        <taxon>Bacillota</taxon>
        <taxon>Bacilli</taxon>
        <taxon>Bacillales</taxon>
        <taxon>Bacillaceae</taxon>
        <taxon>Aureibacillus</taxon>
    </lineage>
</organism>
<keyword evidence="3" id="KW-1185">Reference proteome</keyword>
<dbReference type="AlphaFoldDB" id="A0A4R6U8I2"/>
<dbReference type="PANTHER" id="PTHR43649:SF12">
    <property type="entry name" value="DIACETYLCHITOBIOSE BINDING PROTEIN DASA"/>
    <property type="match status" value="1"/>
</dbReference>
<gene>
    <name evidence="2" type="ORF">EV213_10270</name>
</gene>
<dbReference type="PANTHER" id="PTHR43649">
    <property type="entry name" value="ARABINOSE-BINDING PROTEIN-RELATED"/>
    <property type="match status" value="1"/>
</dbReference>
<comment type="caution">
    <text evidence="2">The sequence shown here is derived from an EMBL/GenBank/DDBJ whole genome shotgun (WGS) entry which is preliminary data.</text>
</comment>
<protein>
    <submittedName>
        <fullName evidence="2">Carbohydrate ABC transporter substrate-binding protein (CUT1 family)</fullName>
    </submittedName>
</protein>
<dbReference type="RefSeq" id="WP_133578940.1">
    <property type="nucleotide sequence ID" value="NZ_SNYJ01000002.1"/>
</dbReference>
<sequence>MKKLNMVFISFIILLAACQNTSEDASVGENNEDGTITLNVLNNWNGGTGPDDIVNNPVAQKIAEETGVVFNYEYLVGSEVEKITQIFATGSLPDIYTGPAWGNESEILLDAANQGELYDLTDYIEEYPNLQALVAEENMSPSLRDSIFARQEGGQYMLHTRYPAEKEDIGNWLYGLYVNKEIAASVGTDPQSIHTPEQLYEFLQSVKEQQLEINGNPIFPLGSLSGGWPLDIMSEMFVPVAGASSWMIDDDGEATLNFMTDEYEDYILYMRQLLAEGLLDPEAYTQTGAIGNEKLIQGRYATVPNQFNGLWSDLVKGGIEDKFVPLGPLNDFSGDPYRTEVNVTGSNLIAVPKTASKEKLDAAMRVINYLSSDEGYLLSNYGIEGVHYDMQDGKVVAKEEWVEKRKEDPDALKNEGIGVYENLSGLDRSVSLAGGPYGHQSDPKFEVEKEFASIMTPEGITAIEGKDPGIVVKEHQHFEQLDPVFATLGDVVLQAIHAPSEEDAKAIIETSREALRQAGIEDVAAEITNQAKAGTTFIRYRTSN</sequence>
<dbReference type="InterPro" id="IPR050490">
    <property type="entry name" value="Bact_solute-bd_prot1"/>
</dbReference>
<keyword evidence="1" id="KW-0732">Signal</keyword>
<reference evidence="2 3" key="1">
    <citation type="submission" date="2019-03" db="EMBL/GenBank/DDBJ databases">
        <title>Genomic Encyclopedia of Type Strains, Phase IV (KMG-IV): sequencing the most valuable type-strain genomes for metagenomic binning, comparative biology and taxonomic classification.</title>
        <authorList>
            <person name="Goeker M."/>
        </authorList>
    </citation>
    <scope>NUCLEOTIDE SEQUENCE [LARGE SCALE GENOMIC DNA]</scope>
    <source>
        <strain evidence="2 3">DSM 28697</strain>
    </source>
</reference>
<proteinExistence type="predicted"/>
<dbReference type="EMBL" id="SNYJ01000002">
    <property type="protein sequence ID" value="TDQ42042.1"/>
    <property type="molecule type" value="Genomic_DNA"/>
</dbReference>
<name>A0A4R6U8I2_9BACI</name>
<feature type="chain" id="PRO_5039342183" evidence="1">
    <location>
        <begin position="23"/>
        <end position="544"/>
    </location>
</feature>
<dbReference type="Proteomes" id="UP000295632">
    <property type="component" value="Unassembled WGS sequence"/>
</dbReference>
<accession>A0A4R6U8I2</accession>